<reference evidence="3 4" key="1">
    <citation type="submission" date="2020-02" db="EMBL/GenBank/DDBJ databases">
        <authorList>
            <person name="Li X.-J."/>
            <person name="Han X.-M."/>
        </authorList>
    </citation>
    <scope>NUCLEOTIDE SEQUENCE [LARGE SCALE GENOMIC DNA]</scope>
    <source>
        <strain evidence="3 4">CCTCC AB 2017055</strain>
    </source>
</reference>
<dbReference type="Proteomes" id="UP000475214">
    <property type="component" value="Unassembled WGS sequence"/>
</dbReference>
<name>A0A6L9SB16_9ACTN</name>
<feature type="region of interest" description="Disordered" evidence="1">
    <location>
        <begin position="295"/>
        <end position="331"/>
    </location>
</feature>
<accession>A0A6L9SB16</accession>
<dbReference type="AlphaFoldDB" id="A0A6L9SB16"/>
<dbReference type="Gene3D" id="3.30.720.160">
    <property type="entry name" value="Bifunctional DNA primase/polymerase, N-terminal"/>
    <property type="match status" value="1"/>
</dbReference>
<protein>
    <submittedName>
        <fullName evidence="3">Bifunctional DNA primase/polymerase</fullName>
    </submittedName>
</protein>
<sequence length="331" mass="35337">MRRTRPDNGTTQRNPYLVAATEAAQHGWCVFPVAPGGKTPMIKGWQERASNDVEQIRRWWPDTGRRNVGIATGPSGLVVLDLDRRGEGVPPQRFAGARDGGDALAMLAAEAGAEPPTDTYTVATPSGLHLYFRAPFGVQLRNTAGSVGWRIDTRAHGGFVVGAGSTRPDGSYRVVRDTTVAELPAWLLHALTPPPAPVPGPPMRLPSDRAGAYVQAIVTNEAKEVAAAQVGDRHWTLLRAARTLGRLVGGGELTADAAWQVLHEAASRHIGVAGCTASEVHTTIRDGLAYGQRLPRRISDDRPRTARSAGALGPANRRPREAHTIARPGLS</sequence>
<evidence type="ECO:0000313" key="3">
    <source>
        <dbReference type="EMBL" id="NEE01190.1"/>
    </source>
</evidence>
<dbReference type="SUPFAM" id="SSF56747">
    <property type="entry name" value="Prim-pol domain"/>
    <property type="match status" value="1"/>
</dbReference>
<dbReference type="EMBL" id="JAAGOA010000008">
    <property type="protein sequence ID" value="NEE01190.1"/>
    <property type="molecule type" value="Genomic_DNA"/>
</dbReference>
<dbReference type="CDD" id="cd04859">
    <property type="entry name" value="Prim_Pol"/>
    <property type="match status" value="1"/>
</dbReference>
<comment type="caution">
    <text evidence="3">The sequence shown here is derived from an EMBL/GenBank/DDBJ whole genome shotgun (WGS) entry which is preliminary data.</text>
</comment>
<gene>
    <name evidence="3" type="ORF">G1H10_13535</name>
</gene>
<feature type="domain" description="DNA primase/polymerase bifunctional N-terminal" evidence="2">
    <location>
        <begin position="20"/>
        <end position="187"/>
    </location>
</feature>
<evidence type="ECO:0000313" key="4">
    <source>
        <dbReference type="Proteomes" id="UP000475214"/>
    </source>
</evidence>
<proteinExistence type="predicted"/>
<evidence type="ECO:0000259" key="2">
    <source>
        <dbReference type="SMART" id="SM00943"/>
    </source>
</evidence>
<evidence type="ECO:0000256" key="1">
    <source>
        <dbReference type="SAM" id="MobiDB-lite"/>
    </source>
</evidence>
<dbReference type="Pfam" id="PF09250">
    <property type="entry name" value="Prim-Pol"/>
    <property type="match status" value="1"/>
</dbReference>
<keyword evidence="4" id="KW-1185">Reference proteome</keyword>
<dbReference type="SMART" id="SM00943">
    <property type="entry name" value="Prim-Pol"/>
    <property type="match status" value="1"/>
</dbReference>
<organism evidence="3 4">
    <name type="scientific">Phytoactinopolyspora halotolerans</name>
    <dbReference type="NCBI Taxonomy" id="1981512"/>
    <lineage>
        <taxon>Bacteria</taxon>
        <taxon>Bacillati</taxon>
        <taxon>Actinomycetota</taxon>
        <taxon>Actinomycetes</taxon>
        <taxon>Jiangellales</taxon>
        <taxon>Jiangellaceae</taxon>
        <taxon>Phytoactinopolyspora</taxon>
    </lineage>
</organism>
<dbReference type="InterPro" id="IPR015330">
    <property type="entry name" value="DNA_primase/pol_bifunc_N"/>
</dbReference>